<dbReference type="RefSeq" id="WP_044141819.1">
    <property type="nucleotide sequence ID" value="NZ_JXCL01000040.1"/>
</dbReference>
<dbReference type="Proteomes" id="UP000031978">
    <property type="component" value="Unassembled WGS sequence"/>
</dbReference>
<dbReference type="EMBL" id="JXCL01000040">
    <property type="protein sequence ID" value="KIL12263.1"/>
    <property type="molecule type" value="Genomic_DNA"/>
</dbReference>
<dbReference type="PROSITE" id="PS51688">
    <property type="entry name" value="ICA"/>
    <property type="match status" value="1"/>
</dbReference>
<proteinExistence type="predicted"/>
<protein>
    <recommendedName>
        <fullName evidence="1">Peptidase S74 domain-containing protein</fullName>
    </recommendedName>
</protein>
<reference evidence="2 3" key="1">
    <citation type="submission" date="2014-12" db="EMBL/GenBank/DDBJ databases">
        <title>Draft Genome Sequences of Five Spore-Forming Food Isolates of Bacillus pumilus.</title>
        <authorList>
            <person name="de Jong A."/>
            <person name="van Heel A.J."/>
            <person name="Montalban-Lopez M."/>
            <person name="Krawczyk A.O."/>
            <person name="Berendsen E.M."/>
            <person name="Wells-Bennik M."/>
            <person name="Kuipers O.P."/>
        </authorList>
    </citation>
    <scope>NUCLEOTIDE SEQUENCE [LARGE SCALE GENOMIC DNA]</scope>
    <source>
        <strain evidence="2 3">B4127</strain>
    </source>
</reference>
<comment type="caution">
    <text evidence="2">The sequence shown here is derived from an EMBL/GenBank/DDBJ whole genome shotgun (WGS) entry which is preliminary data.</text>
</comment>
<dbReference type="InterPro" id="IPR036388">
    <property type="entry name" value="WH-like_DNA-bd_sf"/>
</dbReference>
<dbReference type="AlphaFoldDB" id="A0AB34QP33"/>
<feature type="domain" description="Peptidase S74" evidence="1">
    <location>
        <begin position="555"/>
        <end position="652"/>
    </location>
</feature>
<organism evidence="2 3">
    <name type="scientific">Bacillus pumilus</name>
    <name type="common">Bacillus mesentericus</name>
    <dbReference type="NCBI Taxonomy" id="1408"/>
    <lineage>
        <taxon>Bacteria</taxon>
        <taxon>Bacillati</taxon>
        <taxon>Bacillota</taxon>
        <taxon>Bacilli</taxon>
        <taxon>Bacillales</taxon>
        <taxon>Bacillaceae</taxon>
        <taxon>Bacillus</taxon>
    </lineage>
</organism>
<name>A0AB34QP33_BACPU</name>
<evidence type="ECO:0000313" key="3">
    <source>
        <dbReference type="Proteomes" id="UP000031978"/>
    </source>
</evidence>
<sequence>MALEKDLIPVNTMGIKDEDTGEWIPLDAVALRSHTDRLTVDDIRKIYEEIYKDITKVDNTVISKFKEIMDAIGDISSFSTGDNLIDKIKNTLTQFIVNIIDYGGIGDGKFDNKPIFENLSNGKMPVFLPHGIFFTTALPEVSVFGFGELIVNNERIPIDSNIPQKVYNNIVSSSELDGFDFEGQRYLNFIIGQNAGKKLGKSSRGNVAVGHNSMSKGTTNARSTAVGKMTLQNVSDSYASDAFGSDALGQGSFSNRNTGIGSNSLKWAGITDAIETKHDYWLEKGAENFINRYFLSKWPTIWADLLGSENVPSPYLYPRTSDEIKENVGVGRNSLVHLIKGLDNTAVGYNSQAHNTIGNENTSLGARSLRDNLKGEHNTAIGNLSMANNLSGSDNVALGANTLQQSVHASNNTVVGFGAMHFFKDNNTSPNGEKGKRNTAIGTQAMQDSEDTSFSTFVGSYAGQNVKGDANTGVGSATMQNLTTGERNTSIGQNTGLSIIKGSNNTNIGYTAGPDGDFSNTTSIGTNAHAQGNNQIQIGTSDETVYTFKPVQQRSDMRDKTSIRSTQLGLDFVNKLKPVDYKYISGQSSRYHHGVIAQDIEKLKDYEFGGLDHSAINGGNDVYTVAYTEFIAPLIKAVQELSKKVEELETKPK</sequence>
<gene>
    <name evidence="2" type="ORF">B4127_1594</name>
</gene>
<dbReference type="InterPro" id="IPR030392">
    <property type="entry name" value="S74_ICA"/>
</dbReference>
<evidence type="ECO:0000259" key="1">
    <source>
        <dbReference type="PROSITE" id="PS51688"/>
    </source>
</evidence>
<evidence type="ECO:0000313" key="2">
    <source>
        <dbReference type="EMBL" id="KIL12263.1"/>
    </source>
</evidence>
<dbReference type="Gene3D" id="1.10.10.10">
    <property type="entry name" value="Winged helix-like DNA-binding domain superfamily/Winged helix DNA-binding domain"/>
    <property type="match status" value="1"/>
</dbReference>
<dbReference type="Pfam" id="PF13884">
    <property type="entry name" value="Peptidase_S74"/>
    <property type="match status" value="1"/>
</dbReference>
<accession>A0AB34QP33</accession>
<dbReference type="InterPro" id="IPR011049">
    <property type="entry name" value="Serralysin-like_metalloprot_C"/>
</dbReference>
<dbReference type="Gene3D" id="2.150.10.10">
    <property type="entry name" value="Serralysin-like metalloprotease, C-terminal"/>
    <property type="match status" value="1"/>
</dbReference>